<evidence type="ECO:0000256" key="3">
    <source>
        <dbReference type="ARBA" id="ARBA00004721"/>
    </source>
</evidence>
<keyword evidence="15" id="KW-1185">Reference proteome</keyword>
<keyword evidence="7 13" id="KW-0479">Metal-binding</keyword>
<keyword evidence="8" id="KW-1133">Transmembrane helix</keyword>
<keyword evidence="9" id="KW-0560">Oxidoreductase</keyword>
<evidence type="ECO:0000256" key="13">
    <source>
        <dbReference type="PIRSR" id="PIRSR602401-1"/>
    </source>
</evidence>
<dbReference type="EMBL" id="CAVNYO010000480">
    <property type="protein sequence ID" value="CAK5284586.1"/>
    <property type="molecule type" value="Genomic_DNA"/>
</dbReference>
<keyword evidence="10 13" id="KW-0408">Iron</keyword>
<keyword evidence="5 13" id="KW-0349">Heme</keyword>
<keyword evidence="12" id="KW-0472">Membrane</keyword>
<evidence type="ECO:0000313" key="14">
    <source>
        <dbReference type="EMBL" id="CAK5284586.1"/>
    </source>
</evidence>
<gene>
    <name evidence="14" type="ORF">MYCIT1_LOCUS37917</name>
</gene>
<evidence type="ECO:0000256" key="6">
    <source>
        <dbReference type="ARBA" id="ARBA00022692"/>
    </source>
</evidence>
<proteinExistence type="inferred from homology"/>
<evidence type="ECO:0000256" key="11">
    <source>
        <dbReference type="ARBA" id="ARBA00023033"/>
    </source>
</evidence>
<accession>A0AAD2HYJ0</accession>
<dbReference type="PANTHER" id="PTHR24305">
    <property type="entry name" value="CYTOCHROME P450"/>
    <property type="match status" value="1"/>
</dbReference>
<evidence type="ECO:0000256" key="10">
    <source>
        <dbReference type="ARBA" id="ARBA00023004"/>
    </source>
</evidence>
<comment type="pathway">
    <text evidence="3">Secondary metabolite biosynthesis; terpenoid biosynthesis.</text>
</comment>
<dbReference type="GO" id="GO:0016705">
    <property type="term" value="F:oxidoreductase activity, acting on paired donors, with incorporation or reduction of molecular oxygen"/>
    <property type="evidence" value="ECO:0007669"/>
    <property type="project" value="InterPro"/>
</dbReference>
<dbReference type="AlphaFoldDB" id="A0AAD2HYJ0"/>
<dbReference type="InterPro" id="IPR002401">
    <property type="entry name" value="Cyt_P450_E_grp-I"/>
</dbReference>
<dbReference type="PRINTS" id="PR00463">
    <property type="entry name" value="EP450I"/>
</dbReference>
<dbReference type="PANTHER" id="PTHR24305:SF166">
    <property type="entry name" value="CYTOCHROME P450 12A4, MITOCHONDRIAL-RELATED"/>
    <property type="match status" value="1"/>
</dbReference>
<protein>
    <recommendedName>
        <fullName evidence="16">Cytochrome P450</fullName>
    </recommendedName>
</protein>
<dbReference type="InterPro" id="IPR001128">
    <property type="entry name" value="Cyt_P450"/>
</dbReference>
<dbReference type="GO" id="GO:0016020">
    <property type="term" value="C:membrane"/>
    <property type="evidence" value="ECO:0007669"/>
    <property type="project" value="UniProtKB-SubCell"/>
</dbReference>
<evidence type="ECO:0000256" key="7">
    <source>
        <dbReference type="ARBA" id="ARBA00022723"/>
    </source>
</evidence>
<dbReference type="Gene3D" id="1.10.630.10">
    <property type="entry name" value="Cytochrome P450"/>
    <property type="match status" value="1"/>
</dbReference>
<sequence length="539" mass="59297">MIYNIVVPTTVTLLSYVVFYVARSLYRTWTSPLKFVDGPSSFNFLTGHSIVDVPEIGDKWREQYGSMFMTKGMFGANDLHIKDVKAVAHILGDNLLYPKPFDLMASLSRILGKGILSVEADPHKRQRKILLPAFNIQQIRMMNEVFVEKAVLLRDLLAADVDKAGGTATVDLAEMFRRVTLDIIGATGFGYNFQSLESNGKNEGDLSKAFSGLISVPNANFYRAVQLAQATIPVLKLLPLPGGQNAKFAKKTLHTVGSALLQKSQAEARAMGEKELGSGRDLLSILVKANMSADIPDSQKLTDAEVISQIPTFLLAGHETSSAALGWAAHALSEHPSVQEKLRQELLTVQTDTPTMDELNALPYFETVLREILRLYTPAVFSQREALNDDVLPLKKPFVDRWGVSHESIPVPKGQLFTIPLLAMNTDKEIWGEDALEFKPERWNDLPDAVDSMPGIWGHQMTFLGGAHSCMGFRFSMAEQKAVLFSLLRAFELMPGPEPVGPEISQLFQRPVSFASDGKGGRVSTGGLPIVLKALKSII</sequence>
<dbReference type="GO" id="GO:0005506">
    <property type="term" value="F:iron ion binding"/>
    <property type="evidence" value="ECO:0007669"/>
    <property type="project" value="InterPro"/>
</dbReference>
<evidence type="ECO:0000256" key="1">
    <source>
        <dbReference type="ARBA" id="ARBA00001971"/>
    </source>
</evidence>
<dbReference type="InterPro" id="IPR036396">
    <property type="entry name" value="Cyt_P450_sf"/>
</dbReference>
<comment type="similarity">
    <text evidence="4">Belongs to the cytochrome P450 family.</text>
</comment>
<evidence type="ECO:0000256" key="2">
    <source>
        <dbReference type="ARBA" id="ARBA00004370"/>
    </source>
</evidence>
<evidence type="ECO:0008006" key="16">
    <source>
        <dbReference type="Google" id="ProtNLM"/>
    </source>
</evidence>
<dbReference type="PRINTS" id="PR00385">
    <property type="entry name" value="P450"/>
</dbReference>
<dbReference type="Pfam" id="PF00067">
    <property type="entry name" value="p450"/>
    <property type="match status" value="1"/>
</dbReference>
<evidence type="ECO:0000256" key="8">
    <source>
        <dbReference type="ARBA" id="ARBA00022989"/>
    </source>
</evidence>
<name>A0AAD2HYJ0_9AGAR</name>
<keyword evidence="11" id="KW-0503">Monooxygenase</keyword>
<evidence type="ECO:0000256" key="12">
    <source>
        <dbReference type="ARBA" id="ARBA00023136"/>
    </source>
</evidence>
<organism evidence="14 15">
    <name type="scientific">Mycena citricolor</name>
    <dbReference type="NCBI Taxonomy" id="2018698"/>
    <lineage>
        <taxon>Eukaryota</taxon>
        <taxon>Fungi</taxon>
        <taxon>Dikarya</taxon>
        <taxon>Basidiomycota</taxon>
        <taxon>Agaricomycotina</taxon>
        <taxon>Agaricomycetes</taxon>
        <taxon>Agaricomycetidae</taxon>
        <taxon>Agaricales</taxon>
        <taxon>Marasmiineae</taxon>
        <taxon>Mycenaceae</taxon>
        <taxon>Mycena</taxon>
    </lineage>
</organism>
<evidence type="ECO:0000256" key="4">
    <source>
        <dbReference type="ARBA" id="ARBA00010617"/>
    </source>
</evidence>
<dbReference type="InterPro" id="IPR050121">
    <property type="entry name" value="Cytochrome_P450_monoxygenase"/>
</dbReference>
<dbReference type="GO" id="GO:0020037">
    <property type="term" value="F:heme binding"/>
    <property type="evidence" value="ECO:0007669"/>
    <property type="project" value="InterPro"/>
</dbReference>
<keyword evidence="6" id="KW-0812">Transmembrane</keyword>
<comment type="cofactor">
    <cofactor evidence="1 13">
        <name>heme</name>
        <dbReference type="ChEBI" id="CHEBI:30413"/>
    </cofactor>
</comment>
<evidence type="ECO:0000256" key="5">
    <source>
        <dbReference type="ARBA" id="ARBA00022617"/>
    </source>
</evidence>
<dbReference type="SUPFAM" id="SSF48264">
    <property type="entry name" value="Cytochrome P450"/>
    <property type="match status" value="1"/>
</dbReference>
<feature type="binding site" description="axial binding residue" evidence="13">
    <location>
        <position position="470"/>
    </location>
    <ligand>
        <name>heme</name>
        <dbReference type="ChEBI" id="CHEBI:30413"/>
    </ligand>
    <ligandPart>
        <name>Fe</name>
        <dbReference type="ChEBI" id="CHEBI:18248"/>
    </ligandPart>
</feature>
<comment type="caution">
    <text evidence="14">The sequence shown here is derived from an EMBL/GenBank/DDBJ whole genome shotgun (WGS) entry which is preliminary data.</text>
</comment>
<evidence type="ECO:0000313" key="15">
    <source>
        <dbReference type="Proteomes" id="UP001295794"/>
    </source>
</evidence>
<comment type="subcellular location">
    <subcellularLocation>
        <location evidence="2">Membrane</location>
    </subcellularLocation>
</comment>
<reference evidence="14" key="1">
    <citation type="submission" date="2023-11" db="EMBL/GenBank/DDBJ databases">
        <authorList>
            <person name="De Vega J J."/>
            <person name="De Vega J J."/>
        </authorList>
    </citation>
    <scope>NUCLEOTIDE SEQUENCE</scope>
</reference>
<dbReference type="Proteomes" id="UP001295794">
    <property type="component" value="Unassembled WGS sequence"/>
</dbReference>
<evidence type="ECO:0000256" key="9">
    <source>
        <dbReference type="ARBA" id="ARBA00023002"/>
    </source>
</evidence>
<dbReference type="GO" id="GO:0004497">
    <property type="term" value="F:monooxygenase activity"/>
    <property type="evidence" value="ECO:0007669"/>
    <property type="project" value="UniProtKB-KW"/>
</dbReference>